<comment type="caution">
    <text evidence="1">The sequence shown here is derived from an EMBL/GenBank/DDBJ whole genome shotgun (WGS) entry which is preliminary data.</text>
</comment>
<organism evidence="1">
    <name type="scientific">marine sediment metagenome</name>
    <dbReference type="NCBI Taxonomy" id="412755"/>
    <lineage>
        <taxon>unclassified sequences</taxon>
        <taxon>metagenomes</taxon>
        <taxon>ecological metagenomes</taxon>
    </lineage>
</organism>
<gene>
    <name evidence="1" type="ORF">LCGC14_2394590</name>
</gene>
<dbReference type="AlphaFoldDB" id="A0A0F9ERM1"/>
<accession>A0A0F9ERM1</accession>
<reference evidence="1" key="1">
    <citation type="journal article" date="2015" name="Nature">
        <title>Complex archaea that bridge the gap between prokaryotes and eukaryotes.</title>
        <authorList>
            <person name="Spang A."/>
            <person name="Saw J.H."/>
            <person name="Jorgensen S.L."/>
            <person name="Zaremba-Niedzwiedzka K."/>
            <person name="Martijn J."/>
            <person name="Lind A.E."/>
            <person name="van Eijk R."/>
            <person name="Schleper C."/>
            <person name="Guy L."/>
            <person name="Ettema T.J."/>
        </authorList>
    </citation>
    <scope>NUCLEOTIDE SEQUENCE</scope>
</reference>
<name>A0A0F9ERM1_9ZZZZ</name>
<dbReference type="EMBL" id="LAZR01035815">
    <property type="protein sequence ID" value="KKL26508.1"/>
    <property type="molecule type" value="Genomic_DNA"/>
</dbReference>
<evidence type="ECO:0000313" key="1">
    <source>
        <dbReference type="EMBL" id="KKL26508.1"/>
    </source>
</evidence>
<proteinExistence type="predicted"/>
<protein>
    <submittedName>
        <fullName evidence="1">Uncharacterized protein</fullName>
    </submittedName>
</protein>
<sequence length="196" mass="20845">MPEINWIEGQPSNDSLVVKAPRFLRETWRATSLGLAESLFWPGSGGGSNVSQGELKPGASKAFFAAASASSSAASESHRGKLFMSSDESRLLVYDSAYTAIAGTPFLIEHETYFEDAQWVEHFGSYVTNTGGGVIGGTVTLTGTSYAGVPLVILMSDNTTHDFQITSLTAADFLSNVSGPTGNQTYRWVSLGTENT</sequence>